<evidence type="ECO:0000256" key="1">
    <source>
        <dbReference type="SAM" id="MobiDB-lite"/>
    </source>
</evidence>
<feature type="region of interest" description="Disordered" evidence="1">
    <location>
        <begin position="195"/>
        <end position="262"/>
    </location>
</feature>
<protein>
    <submittedName>
        <fullName evidence="2">Uncharacterized protein</fullName>
    </submittedName>
</protein>
<proteinExistence type="predicted"/>
<feature type="compositionally biased region" description="Polar residues" evidence="1">
    <location>
        <begin position="195"/>
        <end position="217"/>
    </location>
</feature>
<keyword evidence="3" id="KW-1185">Reference proteome</keyword>
<accession>A0ABP0XYK3</accession>
<dbReference type="EMBL" id="OZ021745">
    <property type="protein sequence ID" value="CAK9312446.1"/>
    <property type="molecule type" value="Genomic_DNA"/>
</dbReference>
<name>A0ABP0XYK3_9ROSI</name>
<evidence type="ECO:0000313" key="2">
    <source>
        <dbReference type="EMBL" id="CAK9312446.1"/>
    </source>
</evidence>
<sequence>MCYYYRFGKTHKSFDCISEIMDRLVNEGVLSKIGRDSYNINRQKAFDYEFDLVKEEIDGQIDKVGIKATTVHDLLYVKALYHTLQMSYVTVAKLQSKLGGEASLTKVRKIIDKMIRDGFVEAKGSRRLGKRVIHSDLAEKKLKEVKKVLNCEDMEIDSYGPHEKSNNKMDSNHMDMSTCGILRSIGSDLTRMRVTSDTNQNGSKSKDLGNNTPTSTPVPAASRESFVPGNDNIRVNGSANQLDEMDLEKSNQDKRSRKTSTVLPNSLIQNEYPI</sequence>
<organism evidence="2 3">
    <name type="scientific">Citrullus colocynthis</name>
    <name type="common">colocynth</name>
    <dbReference type="NCBI Taxonomy" id="252529"/>
    <lineage>
        <taxon>Eukaryota</taxon>
        <taxon>Viridiplantae</taxon>
        <taxon>Streptophyta</taxon>
        <taxon>Embryophyta</taxon>
        <taxon>Tracheophyta</taxon>
        <taxon>Spermatophyta</taxon>
        <taxon>Magnoliopsida</taxon>
        <taxon>eudicotyledons</taxon>
        <taxon>Gunneridae</taxon>
        <taxon>Pentapetalae</taxon>
        <taxon>rosids</taxon>
        <taxon>fabids</taxon>
        <taxon>Cucurbitales</taxon>
        <taxon>Cucurbitaceae</taxon>
        <taxon>Benincaseae</taxon>
        <taxon>Citrullus</taxon>
    </lineage>
</organism>
<dbReference type="InterPro" id="IPR051294">
    <property type="entry name" value="HORMA_MeioticProgression"/>
</dbReference>
<dbReference type="PANTHER" id="PTHR48225">
    <property type="entry name" value="HORMA DOMAIN-CONTAINING PROTEIN 1"/>
    <property type="match status" value="1"/>
</dbReference>
<dbReference type="Proteomes" id="UP001642487">
    <property type="component" value="Chromosome 11"/>
</dbReference>
<gene>
    <name evidence="2" type="ORF">CITCOLO1_LOCUS4136</name>
</gene>
<dbReference type="PANTHER" id="PTHR48225:SF7">
    <property type="entry name" value="MEIOSIS-SPECIFIC PROTEIN HOP1"/>
    <property type="match status" value="1"/>
</dbReference>
<evidence type="ECO:0000313" key="3">
    <source>
        <dbReference type="Proteomes" id="UP001642487"/>
    </source>
</evidence>
<reference evidence="2 3" key="1">
    <citation type="submission" date="2024-03" db="EMBL/GenBank/DDBJ databases">
        <authorList>
            <person name="Gkanogiannis A."/>
            <person name="Becerra Lopez-Lavalle L."/>
        </authorList>
    </citation>
    <scope>NUCLEOTIDE SEQUENCE [LARGE SCALE GENOMIC DNA]</scope>
</reference>